<name>A0AAD5MWN1_PARTN</name>
<keyword evidence="3" id="KW-1185">Reference proteome</keyword>
<comment type="caution">
    <text evidence="2">The sequence shown here is derived from an EMBL/GenBank/DDBJ whole genome shotgun (WGS) entry which is preliminary data.</text>
</comment>
<dbReference type="AlphaFoldDB" id="A0AAD5MWN1"/>
<feature type="region of interest" description="Disordered" evidence="1">
    <location>
        <begin position="1"/>
        <end position="31"/>
    </location>
</feature>
<dbReference type="Proteomes" id="UP001196413">
    <property type="component" value="Unassembled WGS sequence"/>
</dbReference>
<dbReference type="EMBL" id="JAHQIW010002470">
    <property type="protein sequence ID" value="KAJ1355381.1"/>
    <property type="molecule type" value="Genomic_DNA"/>
</dbReference>
<proteinExistence type="predicted"/>
<evidence type="ECO:0000313" key="3">
    <source>
        <dbReference type="Proteomes" id="UP001196413"/>
    </source>
</evidence>
<organism evidence="2 3">
    <name type="scientific">Parelaphostrongylus tenuis</name>
    <name type="common">Meningeal worm</name>
    <dbReference type="NCBI Taxonomy" id="148309"/>
    <lineage>
        <taxon>Eukaryota</taxon>
        <taxon>Metazoa</taxon>
        <taxon>Ecdysozoa</taxon>
        <taxon>Nematoda</taxon>
        <taxon>Chromadorea</taxon>
        <taxon>Rhabditida</taxon>
        <taxon>Rhabditina</taxon>
        <taxon>Rhabditomorpha</taxon>
        <taxon>Strongyloidea</taxon>
        <taxon>Metastrongylidae</taxon>
        <taxon>Parelaphostrongylus</taxon>
    </lineage>
</organism>
<evidence type="ECO:0000256" key="1">
    <source>
        <dbReference type="SAM" id="MobiDB-lite"/>
    </source>
</evidence>
<sequence length="109" mass="12462">MQNELLDPGLSHGLLQHLDLPPQPVSGPLSDPERYAKLVSPDPAYQSCWALHHQGNRCFLQFNFVHRLRPHPIIAFDSLPLRKQTPRPADALHEKVDPNRARKVTWFSS</sequence>
<reference evidence="2" key="1">
    <citation type="submission" date="2021-06" db="EMBL/GenBank/DDBJ databases">
        <title>Parelaphostrongylus tenuis whole genome reference sequence.</title>
        <authorList>
            <person name="Garwood T.J."/>
            <person name="Larsen P.A."/>
            <person name="Fountain-Jones N.M."/>
            <person name="Garbe J.R."/>
            <person name="Macchietto M.G."/>
            <person name="Kania S.A."/>
            <person name="Gerhold R.W."/>
            <person name="Richards J.E."/>
            <person name="Wolf T.M."/>
        </authorList>
    </citation>
    <scope>NUCLEOTIDE SEQUENCE</scope>
    <source>
        <strain evidence="2">MNPRO001-30</strain>
        <tissue evidence="2">Meninges</tissue>
    </source>
</reference>
<evidence type="ECO:0000313" key="2">
    <source>
        <dbReference type="EMBL" id="KAJ1355381.1"/>
    </source>
</evidence>
<accession>A0AAD5MWN1</accession>
<protein>
    <submittedName>
        <fullName evidence="2">Uncharacterized protein</fullName>
    </submittedName>
</protein>
<gene>
    <name evidence="2" type="ORF">KIN20_012765</name>
</gene>